<keyword evidence="6" id="KW-0472">Membrane</keyword>
<reference evidence="9 10" key="1">
    <citation type="submission" date="2018-10" db="EMBL/GenBank/DDBJ databases">
        <authorList>
            <person name="Soria N.A."/>
            <person name="Batley M.G."/>
            <person name="Hanafy A."/>
            <person name="Singh N."/>
            <person name="Shaffer C.D."/>
            <person name="Weston-Hafer K.A."/>
            <person name="Russell D.A."/>
            <person name="Pope W.H."/>
            <person name="Jacobs-Sera D."/>
            <person name="Hendrix R.W."/>
            <person name="Hatfull G.F."/>
        </authorList>
    </citation>
    <scope>NUCLEOTIDE SEQUENCE [LARGE SCALE GENOMIC DNA]</scope>
</reference>
<dbReference type="GO" id="GO:0042742">
    <property type="term" value="P:defense response to bacterium"/>
    <property type="evidence" value="ECO:0007669"/>
    <property type="project" value="UniProtKB-KW"/>
</dbReference>
<feature type="region of interest" description="Disordered" evidence="5">
    <location>
        <begin position="1625"/>
        <end position="1654"/>
    </location>
</feature>
<dbReference type="GeneID" id="55612731"/>
<protein>
    <submittedName>
        <fullName evidence="9">Tape measure protein</fullName>
    </submittedName>
</protein>
<feature type="compositionally biased region" description="Basic and acidic residues" evidence="5">
    <location>
        <begin position="1426"/>
        <end position="1436"/>
    </location>
</feature>
<keyword evidence="6" id="KW-1133">Transmembrane helix</keyword>
<organism evidence="9 10">
    <name type="scientific">Streptomyces phage Gilson</name>
    <dbReference type="NCBI Taxonomy" id="2488789"/>
    <lineage>
        <taxon>Viruses</taxon>
        <taxon>Duplodnaviria</taxon>
        <taxon>Heunggongvirae</taxon>
        <taxon>Uroviricota</taxon>
        <taxon>Caudoviricetes</taxon>
        <taxon>Stanwilliamsviridae</taxon>
        <taxon>Loccivirinae</taxon>
        <taxon>Gilsonvirus</taxon>
        <taxon>Gilsonvirus gilson</taxon>
    </lineage>
</organism>
<accession>A0A3Q9R4R1</accession>
<dbReference type="SUPFAM" id="SSF51261">
    <property type="entry name" value="Duplicated hybrid motif"/>
    <property type="match status" value="1"/>
</dbReference>
<evidence type="ECO:0000313" key="9">
    <source>
        <dbReference type="EMBL" id="AZU97118.1"/>
    </source>
</evidence>
<gene>
    <name evidence="9" type="primary">40</name>
    <name evidence="9" type="ORF">SEA_GILSON_40</name>
</gene>
<keyword evidence="4" id="KW-0175">Coiled coil</keyword>
<feature type="domain" description="M23ase beta-sheet core" evidence="7">
    <location>
        <begin position="1914"/>
        <end position="2010"/>
    </location>
</feature>
<dbReference type="Pfam" id="PF01551">
    <property type="entry name" value="Peptidase_M23"/>
    <property type="match status" value="1"/>
</dbReference>
<evidence type="ECO:0000256" key="3">
    <source>
        <dbReference type="ARBA" id="ARBA00022638"/>
    </source>
</evidence>
<dbReference type="KEGG" id="vg:55612731"/>
<proteinExistence type="predicted"/>
<dbReference type="GO" id="GO:0031640">
    <property type="term" value="P:killing of cells of another organism"/>
    <property type="evidence" value="ECO:0007669"/>
    <property type="project" value="UniProtKB-KW"/>
</dbReference>
<keyword evidence="1" id="KW-1188">Viral release from host cell</keyword>
<dbReference type="PANTHER" id="PTHR34491:SF156">
    <property type="entry name" value="KINESIN MOTOR DOMAIN-CONTAINING PROTEIN"/>
    <property type="match status" value="1"/>
</dbReference>
<evidence type="ECO:0000256" key="2">
    <source>
        <dbReference type="ARBA" id="ARBA00022529"/>
    </source>
</evidence>
<dbReference type="Proteomes" id="UP000284334">
    <property type="component" value="Segment"/>
</dbReference>
<dbReference type="CDD" id="cd06503">
    <property type="entry name" value="ATP-synt_Fo_b"/>
    <property type="match status" value="1"/>
</dbReference>
<dbReference type="GO" id="GO:0098003">
    <property type="term" value="P:viral tail assembly"/>
    <property type="evidence" value="ECO:0007669"/>
    <property type="project" value="UniProtKB-KW"/>
</dbReference>
<feature type="transmembrane region" description="Helical" evidence="6">
    <location>
        <begin position="715"/>
        <end position="733"/>
    </location>
</feature>
<feature type="region of interest" description="Disordered" evidence="5">
    <location>
        <begin position="1281"/>
        <end position="1309"/>
    </location>
</feature>
<evidence type="ECO:0000256" key="5">
    <source>
        <dbReference type="SAM" id="MobiDB-lite"/>
    </source>
</evidence>
<sequence length="2100" mass="228294">MQRSMAAGALSMADVNTARAGFSRAVNDTGQLATQAVRARTEMSMLTEAITKQDLSFRQSMRVRSQFNNILREQYQLQRATAVQWTQTTSGRMTADLVVPRTATAAMNAYTGSIAANSRALITNIGNMAEWAAAARVMQMRVGLASAAMVASSEAMIKWGKNTQWAGRQLMVGFTVPLMAFGAVAGKAAYDVDSAMTRIQKVYDTTATSVAGKQRELDMLRSESMSMATQVAKKYGQAVKDTLDIEAQLAATGLRGQELQQSTVAVTRAATLGELDRQEAIKATISLQSVYNEEWQKTGGIAKNTAEAFDYMNAMENATSLSMQDFVDAIPRGAGVLKGLGVGLKEMGPLLVALKQQGISAAEGMNGLRSSAQRLLLITPQAEDMWSKYLPDKGKLQSLVDSTEGQFIPTLQKMADAMEGLKPYQRQQILTKVFNVYQNNKMLAVLDGLTNKTGQVATAFEVMGKDASDNAMTAQNELDKMAESASGKFKRALEGLKAQMAELGEPFLEAASEIIGFISKLVDFFNAMPGPLKKFFSYMVLFGAIVGPIIMLVGLFANLIGNIFKLAGSVGILLSRFRPLTMEQRAQQLLANQSSMAWNNQARAAQALSVQLGILQTQLERTAIAQTNLATGRGVTGFGPTTPSTNVIGGIGPTAPPTTQRYRQTSNGRYQDVTTGRFVSAAEANAYAQAQAAAARSSAQTAANTTVTQRNWGKIATSVGVAGAGVALFAAAADDSGKIMNYLSMALLSASLLGPMLVKAFRNAGIAAAASNVATMFGTGRRAGSIAGRGGVGRLASGLSAALPAAGRLGMLIARFAGPAGLLATGAYLAFKLYGNMKKGIETQKRINESAKDWADVLGFVYHEAGNVTTQEGKTVSTLDAQVTKLKEKNKQLVKSLQLAKAAGDEEKAVNLAIAEGLKVRNHGGSGADALNAAKVSLRAAGYTSQQIEPMMVEIKAKVNFEDAKSTLNAQMEDFRDTFNKVANNKFGQGAWEGLGRAFSGRGDINQNAAERGRGMANEFWTGFQAQTDLSSRKNYFDKFFAQIQKEQKVAWGRLGNDNRADLEKVGIDSWTTFAQAYKDAQDMTPLEFRNRWADGDIEQAEKVKKALNGLGGETRRYAEKHMDAEKLIAREIAKKNNMSEEEIKTINTIDDLYGKLDMSFYTVTEAQKAYTQAMATYNREGTKLSEKEKLRILNIYRNNAGLSKAKTVEQGFGDVIDETTGKLKDNADALQESAVSVDDWNNARQSAFSGAQDYMLQEADNAWQERADAEINAIEENGQRREDALDAAAERQEKRFDNRQESADKRFDKRAKSLDKRWDTIMENFDNRWENRLKKEEAAYNKKIDNIKKAIEAEEKAEEKRQKIFEAEKTRLERMAQMANSQIDFNVAVNTGNLDEAAKIANNMQSTEAGWSLDDAAASSQTASDARKEKMEGQIDSLEKARDKRLEDLKKIEEAEKKALEAKREREQEALAAERERYQKALEAERERYRKGIEAQKKAIQEQTRRDTEAKRKELERAKKTLELELLAVRASIPRNKKEYQKQIATIEELYKKYGVNLKTQGNKWANTVGDALTKHVKAASADIQNKIAWGSVANKVTQSMVDGGFNLSTSQFMKWVTTGELPKNYKAPGKPKTRHTGGPVNGSSKYDNRGGRHWGAGMRRDESMMLLKNDEYVLNGKAHKALGTKNLDKLNQSGGRYGIGGASDGLGMLGVFAAGMEGMYEAAAEMAIQAAGNNAMGFGIDGMGIPGQAGMYGGIKLNSEQMKNAATIIGVGKGMGATQSDLIVSIMTAMQESTLRNLRYGDRDSLGLFQQRPSQGWGTPEQILNPSYAARKFFEGLLAMKGRHKLSLTQQAQAVQRSAYPDAYAKWQAMAQQVVAATGFQPFGGVGGGKKQRPVNSGISRSYANHSNLPRATDFASPVGTPVRSAMNGMVTVSKDLRGPGGYYSYGKYIAVEGNGEKTLYAHLSGRNVRAGQQVRAGQLIGYSGNTGNSSGPHLHFETWRGGRTVSPGAFGIPGMKTGGFTLNDGLAMLHKNETVLTAPLSEQLKSGIQNIDQGVNNEYNVSITFAGPVNSELDIERAVTKAINKRESKLGRNRSIT</sequence>
<evidence type="ECO:0000256" key="1">
    <source>
        <dbReference type="ARBA" id="ARBA00022465"/>
    </source>
</evidence>
<dbReference type="InterPro" id="IPR016047">
    <property type="entry name" value="M23ase_b-sheet_dom"/>
</dbReference>
<feature type="region of interest" description="Disordered" evidence="5">
    <location>
        <begin position="1416"/>
        <end position="1436"/>
    </location>
</feature>
<dbReference type="GO" id="GO:0003824">
    <property type="term" value="F:catalytic activity"/>
    <property type="evidence" value="ECO:0007669"/>
    <property type="project" value="UniProtKB-KW"/>
</dbReference>
<feature type="coiled-coil region" evidence="4">
    <location>
        <begin position="1331"/>
        <end position="1371"/>
    </location>
</feature>
<dbReference type="Pfam" id="PF10145">
    <property type="entry name" value="PhageMin_Tail"/>
    <property type="match status" value="1"/>
</dbReference>
<feature type="compositionally biased region" description="Low complexity" evidence="5">
    <location>
        <begin position="1416"/>
        <end position="1425"/>
    </location>
</feature>
<keyword evidence="2" id="KW-0929">Antimicrobial</keyword>
<dbReference type="RefSeq" id="YP_009842503.1">
    <property type="nucleotide sequence ID" value="NC_048742.1"/>
</dbReference>
<evidence type="ECO:0000259" key="7">
    <source>
        <dbReference type="Pfam" id="PF01551"/>
    </source>
</evidence>
<dbReference type="CDD" id="cd12797">
    <property type="entry name" value="M23_peptidase"/>
    <property type="match status" value="1"/>
</dbReference>
<dbReference type="PANTHER" id="PTHR34491">
    <property type="entry name" value="A-TYPE INCLUSION PROTEIN, PUTATIVE-RELATED"/>
    <property type="match status" value="1"/>
</dbReference>
<dbReference type="Gene3D" id="2.70.70.10">
    <property type="entry name" value="Glucose Permease (Domain IIA)"/>
    <property type="match status" value="1"/>
</dbReference>
<evidence type="ECO:0000256" key="4">
    <source>
        <dbReference type="SAM" id="Coils"/>
    </source>
</evidence>
<dbReference type="NCBIfam" id="TIGR01760">
    <property type="entry name" value="tape_meas_TP901"/>
    <property type="match status" value="1"/>
</dbReference>
<feature type="transmembrane region" description="Helical" evidence="6">
    <location>
        <begin position="812"/>
        <end position="831"/>
    </location>
</feature>
<dbReference type="InterPro" id="IPR011055">
    <property type="entry name" value="Dup_hybrid_motif"/>
</dbReference>
<dbReference type="InterPro" id="IPR010090">
    <property type="entry name" value="Phage_tape_meas"/>
</dbReference>
<evidence type="ECO:0000256" key="6">
    <source>
        <dbReference type="SAM" id="Phobius"/>
    </source>
</evidence>
<keyword evidence="1" id="KW-1245">Viral tail assembly</keyword>
<dbReference type="EMBL" id="MK061412">
    <property type="protein sequence ID" value="AZU97118.1"/>
    <property type="molecule type" value="Genomic_DNA"/>
</dbReference>
<feature type="domain" description="Phage tail tape measure protein" evidence="8">
    <location>
        <begin position="230"/>
        <end position="434"/>
    </location>
</feature>
<keyword evidence="10" id="KW-1185">Reference proteome</keyword>
<name>A0A3Q9R4R1_9CAUD</name>
<feature type="transmembrane region" description="Helical" evidence="6">
    <location>
        <begin position="739"/>
        <end position="758"/>
    </location>
</feature>
<evidence type="ECO:0000313" key="10">
    <source>
        <dbReference type="Proteomes" id="UP000284334"/>
    </source>
</evidence>
<keyword evidence="6" id="KW-0812">Transmembrane</keyword>
<keyword evidence="3" id="KW-0081">Bacteriolytic enzyme</keyword>
<feature type="transmembrane region" description="Helical" evidence="6">
    <location>
        <begin position="535"/>
        <end position="557"/>
    </location>
</feature>
<evidence type="ECO:0000259" key="8">
    <source>
        <dbReference type="Pfam" id="PF10145"/>
    </source>
</evidence>